<sequence>MVTEGPVRPSCCRQGRTRCGHAETRTECEEVAGPTDLSTVQGNLPGALTTFVGRRREVAEIRRLLSEARLVTLTGVGGVGKTRLALEAAFAARTGFADGVWLADLASVPDPSEVAGTVAMALGGLDLGIRPVADHLSSYLSGRQVLLVLDNCEHVIDACAGLVQSLLSSAPGLRILATSRHMLAIPAERLVTVHPLPQTDAVDLLRDRAAAVGPKFQVTDRNWSACARLCRELDGLPLAIELAAARLRTLTVEQVADRLEDRFGLLTSGNRLGPPRQRSLRAMIDYSYELCGPAEQLLWHRLSVFSGSFSLDAAEGVCSGDGMAPSDVMDLLDRLVNQSIVLATDKQGRHARYQLLEAIREYGRERLAESGEEQLLRRRHRDFFLALAQHIDGDWCGPRQAENMARLRAEHGNLRSALRYRADPRATLALAAALRFHWVLGGLLGEGRRQLEHALTAAPEPTPARADGLICGAWVALCQGDHAVTERWLTEAEKLGDDLGLPSVKAWAETLRASLATRQERWAEARALAEAALPAQRALQDGPGEIYALLVLGLLRILLRDPRATQTCQETLAAAEAHGDLMGRGYALWLLGWDAWVRGDLEAGTRFARSSLDTGRGFHDYLGTAQELELLACLSADGGHHNRAARLLGAATAVLRELGTEIAAVNPYAARSRRECEKAVVRALGPQAYGAAFDEGARHSTPAQAIDYGLGSDDTGTGVDTAPDTATNPLTHRENQVAALVAQGKSNQQIASALALSPRTAEFHIKNILAKLAFGSRAQIAAWWTGNHSSAS</sequence>
<dbReference type="Gene3D" id="3.40.50.300">
    <property type="entry name" value="P-loop containing nucleotide triphosphate hydrolases"/>
    <property type="match status" value="1"/>
</dbReference>
<dbReference type="Proteomes" id="UP000827138">
    <property type="component" value="Chromosome"/>
</dbReference>
<dbReference type="InterPro" id="IPR011990">
    <property type="entry name" value="TPR-like_helical_dom_sf"/>
</dbReference>
<dbReference type="EMBL" id="CP080647">
    <property type="protein sequence ID" value="QYX82857.1"/>
    <property type="molecule type" value="Genomic_DNA"/>
</dbReference>
<dbReference type="Pfam" id="PF25872">
    <property type="entry name" value="HTH_77"/>
    <property type="match status" value="1"/>
</dbReference>
<protein>
    <submittedName>
        <fullName evidence="2">LuxR C-terminal-related transcriptional regulator</fullName>
    </submittedName>
</protein>
<evidence type="ECO:0000313" key="3">
    <source>
        <dbReference type="Proteomes" id="UP000827138"/>
    </source>
</evidence>
<dbReference type="Gene3D" id="1.10.10.10">
    <property type="entry name" value="Winged helix-like DNA-binding domain superfamily/Winged helix DNA-binding domain"/>
    <property type="match status" value="1"/>
</dbReference>
<proteinExistence type="predicted"/>
<dbReference type="CDD" id="cd06170">
    <property type="entry name" value="LuxR_C_like"/>
    <property type="match status" value="1"/>
</dbReference>
<dbReference type="InterPro" id="IPR016032">
    <property type="entry name" value="Sig_transdc_resp-reg_C-effctor"/>
</dbReference>
<reference evidence="2 3" key="1">
    <citation type="submission" date="2021-08" db="EMBL/GenBank/DDBJ databases">
        <authorList>
            <person name="Ping M."/>
        </authorList>
    </citation>
    <scope>NUCLEOTIDE SEQUENCE [LARGE SCALE GENOMIC DNA]</scope>
    <source>
        <strain evidence="2 3">MG28</strain>
    </source>
</reference>
<dbReference type="PANTHER" id="PTHR47691">
    <property type="entry name" value="REGULATOR-RELATED"/>
    <property type="match status" value="1"/>
</dbReference>
<dbReference type="PANTHER" id="PTHR47691:SF3">
    <property type="entry name" value="HTH-TYPE TRANSCRIPTIONAL REGULATOR RV0890C-RELATED"/>
    <property type="match status" value="1"/>
</dbReference>
<dbReference type="PROSITE" id="PS50043">
    <property type="entry name" value="HTH_LUXR_2"/>
    <property type="match status" value="1"/>
</dbReference>
<evidence type="ECO:0000313" key="2">
    <source>
        <dbReference type="EMBL" id="QYX82857.1"/>
    </source>
</evidence>
<dbReference type="PRINTS" id="PR00038">
    <property type="entry name" value="HTHLUXR"/>
</dbReference>
<dbReference type="SUPFAM" id="SSF48452">
    <property type="entry name" value="TPR-like"/>
    <property type="match status" value="1"/>
</dbReference>
<accession>A0ABX8Y4X7</accession>
<dbReference type="InterPro" id="IPR058852">
    <property type="entry name" value="HTH_77"/>
</dbReference>
<dbReference type="SMART" id="SM00421">
    <property type="entry name" value="HTH_LUXR"/>
    <property type="match status" value="1"/>
</dbReference>
<dbReference type="SUPFAM" id="SSF46894">
    <property type="entry name" value="C-terminal effector domain of the bipartite response regulators"/>
    <property type="match status" value="1"/>
</dbReference>
<dbReference type="InterPro" id="IPR000792">
    <property type="entry name" value="Tscrpt_reg_LuxR_C"/>
</dbReference>
<dbReference type="PRINTS" id="PR00364">
    <property type="entry name" value="DISEASERSIST"/>
</dbReference>
<dbReference type="Pfam" id="PF00196">
    <property type="entry name" value="GerE"/>
    <property type="match status" value="1"/>
</dbReference>
<dbReference type="InterPro" id="IPR027417">
    <property type="entry name" value="P-loop_NTPase"/>
</dbReference>
<dbReference type="InterPro" id="IPR036388">
    <property type="entry name" value="WH-like_DNA-bd_sf"/>
</dbReference>
<evidence type="ECO:0000259" key="1">
    <source>
        <dbReference type="PROSITE" id="PS50043"/>
    </source>
</evidence>
<gene>
    <name evidence="2" type="ORF">K1J60_09155</name>
</gene>
<dbReference type="Gene3D" id="1.25.40.10">
    <property type="entry name" value="Tetratricopeptide repeat domain"/>
    <property type="match status" value="1"/>
</dbReference>
<keyword evidence="3" id="KW-1185">Reference proteome</keyword>
<name>A0ABX8Y4X7_9ACTN</name>
<dbReference type="SUPFAM" id="SSF52540">
    <property type="entry name" value="P-loop containing nucleoside triphosphate hydrolases"/>
    <property type="match status" value="1"/>
</dbReference>
<feature type="domain" description="HTH luxR-type" evidence="1">
    <location>
        <begin position="723"/>
        <end position="788"/>
    </location>
</feature>
<organism evidence="2 3">
    <name type="scientific">Streptomyces akebiae</name>
    <dbReference type="NCBI Taxonomy" id="2865673"/>
    <lineage>
        <taxon>Bacteria</taxon>
        <taxon>Bacillati</taxon>
        <taxon>Actinomycetota</taxon>
        <taxon>Actinomycetes</taxon>
        <taxon>Kitasatosporales</taxon>
        <taxon>Streptomycetaceae</taxon>
        <taxon>Streptomyces</taxon>
    </lineage>
</organism>